<protein>
    <submittedName>
        <fullName evidence="1">Uncharacterized protein</fullName>
    </submittedName>
</protein>
<comment type="caution">
    <text evidence="1">The sequence shown here is derived from an EMBL/GenBank/DDBJ whole genome shotgun (WGS) entry which is preliminary data.</text>
</comment>
<evidence type="ECO:0000313" key="2">
    <source>
        <dbReference type="Proteomes" id="UP000231094"/>
    </source>
</evidence>
<proteinExistence type="predicted"/>
<dbReference type="EMBL" id="MEIV01000070">
    <property type="protein sequence ID" value="PIT61076.1"/>
    <property type="molecule type" value="Genomic_DNA"/>
</dbReference>
<sequence length="60" mass="5862">MLADLVEAAVEIACYASITAAVSLAIFGTVATGGLAAFAIGVVVGVGMSLTGGDRLKYQG</sequence>
<gene>
    <name evidence="1" type="ORF">BHC47_07215</name>
</gene>
<dbReference type="Proteomes" id="UP000231094">
    <property type="component" value="Unassembled WGS sequence"/>
</dbReference>
<reference evidence="1 2" key="1">
    <citation type="journal article" date="2017" name="MBio">
        <title>Type VI secretion-mediated competition in the bee gut microbiome.</title>
        <authorList>
            <person name="Steele M.I."/>
            <person name="Kwong W.K."/>
            <person name="Powell J.E."/>
            <person name="Whiteley M."/>
            <person name="Moran N.A."/>
        </authorList>
    </citation>
    <scope>NUCLEOTIDE SEQUENCE [LARGE SCALE GENOMIC DNA]</scope>
    <source>
        <strain evidence="1 2">PEB0171</strain>
    </source>
</reference>
<name>A0A2N9Y234_9NEIS</name>
<dbReference type="AlphaFoldDB" id="A0A2N9Y234"/>
<evidence type="ECO:0000313" key="1">
    <source>
        <dbReference type="EMBL" id="PIT61076.1"/>
    </source>
</evidence>
<accession>A0A2N9Y234</accession>
<dbReference type="RefSeq" id="WP_100141628.1">
    <property type="nucleotide sequence ID" value="NZ_MEIV01000070.1"/>
</dbReference>
<organism evidence="1 2">
    <name type="scientific">Snodgrassella alvi</name>
    <dbReference type="NCBI Taxonomy" id="1196083"/>
    <lineage>
        <taxon>Bacteria</taxon>
        <taxon>Pseudomonadati</taxon>
        <taxon>Pseudomonadota</taxon>
        <taxon>Betaproteobacteria</taxon>
        <taxon>Neisseriales</taxon>
        <taxon>Neisseriaceae</taxon>
        <taxon>Snodgrassella</taxon>
    </lineage>
</organism>